<dbReference type="CDD" id="cd03784">
    <property type="entry name" value="GT1_Gtf-like"/>
    <property type="match status" value="1"/>
</dbReference>
<dbReference type="GO" id="GO:0016138">
    <property type="term" value="P:glycoside biosynthetic process"/>
    <property type="evidence" value="ECO:0007669"/>
    <property type="project" value="UniProtKB-ARBA"/>
</dbReference>
<keyword evidence="6" id="KW-1185">Reference proteome</keyword>
<accession>A0ABC8R542</accession>
<sequence length="250" mass="28012">MEGTYVDLLEKEEISGNKKVWAIGPIIPSTIRQGRNSASRCKCLEWLDNQSPKSVIYISFGTTTSMADEQIKELAIGLQKSKQKFIWVLRNADKGDIFAGEVMRRKLPETFGESMEGVGMVVREWAPQPEILGHPSTGGFMSHCGWNSCLESITMGVPIAAWPMHSNQPRNTVLITKILRVGLVVREWAHREELVTSSTIEKAVKKLMGTKEGDEIRKRAEELGSAVWQSRQQGGISRMELDTFIAHISR</sequence>
<evidence type="ECO:0000256" key="2">
    <source>
        <dbReference type="ARBA" id="ARBA00022676"/>
    </source>
</evidence>
<evidence type="ECO:0000256" key="4">
    <source>
        <dbReference type="RuleBase" id="RU003718"/>
    </source>
</evidence>
<evidence type="ECO:0000256" key="3">
    <source>
        <dbReference type="ARBA" id="ARBA00022679"/>
    </source>
</evidence>
<organism evidence="5 6">
    <name type="scientific">Ilex paraguariensis</name>
    <name type="common">yerba mate</name>
    <dbReference type="NCBI Taxonomy" id="185542"/>
    <lineage>
        <taxon>Eukaryota</taxon>
        <taxon>Viridiplantae</taxon>
        <taxon>Streptophyta</taxon>
        <taxon>Embryophyta</taxon>
        <taxon>Tracheophyta</taxon>
        <taxon>Spermatophyta</taxon>
        <taxon>Magnoliopsida</taxon>
        <taxon>eudicotyledons</taxon>
        <taxon>Gunneridae</taxon>
        <taxon>Pentapetalae</taxon>
        <taxon>asterids</taxon>
        <taxon>campanulids</taxon>
        <taxon>Aquifoliales</taxon>
        <taxon>Aquifoliaceae</taxon>
        <taxon>Ilex</taxon>
    </lineage>
</organism>
<keyword evidence="3 4" id="KW-0808">Transferase</keyword>
<gene>
    <name evidence="5" type="ORF">ILEXP_LOCUS7331</name>
</gene>
<evidence type="ECO:0000313" key="5">
    <source>
        <dbReference type="EMBL" id="CAK9139913.1"/>
    </source>
</evidence>
<proteinExistence type="inferred from homology"/>
<dbReference type="PANTHER" id="PTHR48044">
    <property type="entry name" value="GLYCOSYLTRANSFERASE"/>
    <property type="match status" value="1"/>
</dbReference>
<comment type="caution">
    <text evidence="5">The sequence shown here is derived from an EMBL/GenBank/DDBJ whole genome shotgun (WGS) entry which is preliminary data.</text>
</comment>
<dbReference type="FunFam" id="3.40.50.2000:FF:000060">
    <property type="entry name" value="Glycosyltransferase"/>
    <property type="match status" value="1"/>
</dbReference>
<evidence type="ECO:0000313" key="6">
    <source>
        <dbReference type="Proteomes" id="UP001642360"/>
    </source>
</evidence>
<dbReference type="AlphaFoldDB" id="A0ABC8R542"/>
<evidence type="ECO:0000256" key="1">
    <source>
        <dbReference type="ARBA" id="ARBA00009995"/>
    </source>
</evidence>
<keyword evidence="2 4" id="KW-0328">Glycosyltransferase</keyword>
<dbReference type="PROSITE" id="PS00375">
    <property type="entry name" value="UDPGT"/>
    <property type="match status" value="1"/>
</dbReference>
<dbReference type="InterPro" id="IPR035595">
    <property type="entry name" value="UDP_glycos_trans_CS"/>
</dbReference>
<protein>
    <submittedName>
        <fullName evidence="5">Uncharacterized protein</fullName>
    </submittedName>
</protein>
<dbReference type="PANTHER" id="PTHR48044:SF22">
    <property type="entry name" value="GLYCOSYLTRANSFERASE"/>
    <property type="match status" value="1"/>
</dbReference>
<dbReference type="SUPFAM" id="SSF53756">
    <property type="entry name" value="UDP-Glycosyltransferase/glycogen phosphorylase"/>
    <property type="match status" value="1"/>
</dbReference>
<comment type="similarity">
    <text evidence="1 4">Belongs to the UDP-glycosyltransferase family.</text>
</comment>
<dbReference type="InterPro" id="IPR002213">
    <property type="entry name" value="UDP_glucos_trans"/>
</dbReference>
<name>A0ABC8R542_9AQUA</name>
<reference evidence="5 6" key="1">
    <citation type="submission" date="2024-02" db="EMBL/GenBank/DDBJ databases">
        <authorList>
            <person name="Vignale AGUSTIN F."/>
            <person name="Sosa J E."/>
            <person name="Modenutti C."/>
        </authorList>
    </citation>
    <scope>NUCLEOTIDE SEQUENCE [LARGE SCALE GENOMIC DNA]</scope>
</reference>
<dbReference type="Gene3D" id="3.40.50.2000">
    <property type="entry name" value="Glycogen Phosphorylase B"/>
    <property type="match status" value="2"/>
</dbReference>
<dbReference type="EMBL" id="CAUOFW020001001">
    <property type="protein sequence ID" value="CAK9139913.1"/>
    <property type="molecule type" value="Genomic_DNA"/>
</dbReference>
<dbReference type="GO" id="GO:0008194">
    <property type="term" value="F:UDP-glycosyltransferase activity"/>
    <property type="evidence" value="ECO:0007669"/>
    <property type="project" value="UniProtKB-ARBA"/>
</dbReference>
<dbReference type="Pfam" id="PF00201">
    <property type="entry name" value="UDPGT"/>
    <property type="match status" value="1"/>
</dbReference>
<dbReference type="Proteomes" id="UP001642360">
    <property type="component" value="Unassembled WGS sequence"/>
</dbReference>